<dbReference type="Proteomes" id="UP000631535">
    <property type="component" value="Unassembled WGS sequence"/>
</dbReference>
<evidence type="ECO:0000256" key="4">
    <source>
        <dbReference type="ARBA" id="ARBA00023136"/>
    </source>
</evidence>
<comment type="caution">
    <text evidence="7">The sequence shown here is derived from an EMBL/GenBank/DDBJ whole genome shotgun (WGS) entry which is preliminary data.</text>
</comment>
<keyword evidence="4 6" id="KW-0472">Membrane</keyword>
<evidence type="ECO:0000313" key="8">
    <source>
        <dbReference type="Proteomes" id="UP000631535"/>
    </source>
</evidence>
<organism evidence="7 8">
    <name type="scientific">Streptomyces daqingensis</name>
    <dbReference type="NCBI Taxonomy" id="1472640"/>
    <lineage>
        <taxon>Bacteria</taxon>
        <taxon>Bacillati</taxon>
        <taxon>Actinomycetota</taxon>
        <taxon>Actinomycetes</taxon>
        <taxon>Kitasatosporales</taxon>
        <taxon>Streptomycetaceae</taxon>
        <taxon>Streptomyces</taxon>
    </lineage>
</organism>
<feature type="transmembrane region" description="Helical" evidence="6">
    <location>
        <begin position="252"/>
        <end position="273"/>
    </location>
</feature>
<sequence>MAPLSAPPLCGSDAEAAVMEQETAPGAEERSGRLRRSGHTGRSGPDVNHTHRDVSGGWLRPTVFGAMDGLVSNLGLVAGVAGSSASSQTIAVSGLAGLVAGAFSMAAGEYTSVASQRELVQAELEVERGELRQHPEEEVRELAAVYESRGVERRLAMAVARQLHRDPEQALETHAREELGVDPSGLPSPMVAAVSSFLSFAAGAILPVLPYLVGATSLWYAVVLALAGLFACGAVVARVTARQWWFSGLRQLALGAAAAAVTYGLGVAFGTAVG</sequence>
<evidence type="ECO:0000313" key="7">
    <source>
        <dbReference type="EMBL" id="GGO51176.1"/>
    </source>
</evidence>
<keyword evidence="2 6" id="KW-0812">Transmembrane</keyword>
<proteinExistence type="predicted"/>
<evidence type="ECO:0000256" key="3">
    <source>
        <dbReference type="ARBA" id="ARBA00022989"/>
    </source>
</evidence>
<gene>
    <name evidence="7" type="ORF">GCM10012287_32590</name>
</gene>
<dbReference type="InterPro" id="IPR008217">
    <property type="entry name" value="Ccc1_fam"/>
</dbReference>
<dbReference type="EMBL" id="BMMP01000010">
    <property type="protein sequence ID" value="GGO51176.1"/>
    <property type="molecule type" value="Genomic_DNA"/>
</dbReference>
<feature type="region of interest" description="Disordered" evidence="5">
    <location>
        <begin position="19"/>
        <end position="54"/>
    </location>
</feature>
<evidence type="ECO:0000256" key="5">
    <source>
        <dbReference type="SAM" id="MobiDB-lite"/>
    </source>
</evidence>
<protein>
    <submittedName>
        <fullName evidence="7">Membrane protein</fullName>
    </submittedName>
</protein>
<accession>A0ABQ2MG77</accession>
<dbReference type="Pfam" id="PF01988">
    <property type="entry name" value="VIT1"/>
    <property type="match status" value="1"/>
</dbReference>
<feature type="transmembrane region" description="Helical" evidence="6">
    <location>
        <begin position="191"/>
        <end position="212"/>
    </location>
</feature>
<comment type="subcellular location">
    <subcellularLocation>
        <location evidence="1">Endomembrane system</location>
        <topology evidence="1">Multi-pass membrane protein</topology>
    </subcellularLocation>
</comment>
<dbReference type="PANTHER" id="PTHR31851">
    <property type="entry name" value="FE(2+)/MN(2+) TRANSPORTER PCL1"/>
    <property type="match status" value="1"/>
</dbReference>
<evidence type="ECO:0000256" key="2">
    <source>
        <dbReference type="ARBA" id="ARBA00022692"/>
    </source>
</evidence>
<evidence type="ECO:0000256" key="6">
    <source>
        <dbReference type="SAM" id="Phobius"/>
    </source>
</evidence>
<keyword evidence="3 6" id="KW-1133">Transmembrane helix</keyword>
<feature type="transmembrane region" description="Helical" evidence="6">
    <location>
        <begin position="218"/>
        <end position="240"/>
    </location>
</feature>
<keyword evidence="8" id="KW-1185">Reference proteome</keyword>
<reference evidence="8" key="1">
    <citation type="journal article" date="2019" name="Int. J. Syst. Evol. Microbiol.">
        <title>The Global Catalogue of Microorganisms (GCM) 10K type strain sequencing project: providing services to taxonomists for standard genome sequencing and annotation.</title>
        <authorList>
            <consortium name="The Broad Institute Genomics Platform"/>
            <consortium name="The Broad Institute Genome Sequencing Center for Infectious Disease"/>
            <person name="Wu L."/>
            <person name="Ma J."/>
        </authorList>
    </citation>
    <scope>NUCLEOTIDE SEQUENCE [LARGE SCALE GENOMIC DNA]</scope>
    <source>
        <strain evidence="8">CGMCC 4.7178</strain>
    </source>
</reference>
<name>A0ABQ2MG77_9ACTN</name>
<evidence type="ECO:0000256" key="1">
    <source>
        <dbReference type="ARBA" id="ARBA00004127"/>
    </source>
</evidence>